<gene>
    <name evidence="1" type="ORF">INT45_012176</name>
</gene>
<accession>A0A8H7S8N8</accession>
<evidence type="ECO:0000313" key="2">
    <source>
        <dbReference type="Proteomes" id="UP000646827"/>
    </source>
</evidence>
<dbReference type="Proteomes" id="UP000646827">
    <property type="component" value="Unassembled WGS sequence"/>
</dbReference>
<organism evidence="1 2">
    <name type="scientific">Circinella minor</name>
    <dbReference type="NCBI Taxonomy" id="1195481"/>
    <lineage>
        <taxon>Eukaryota</taxon>
        <taxon>Fungi</taxon>
        <taxon>Fungi incertae sedis</taxon>
        <taxon>Mucoromycota</taxon>
        <taxon>Mucoromycotina</taxon>
        <taxon>Mucoromycetes</taxon>
        <taxon>Mucorales</taxon>
        <taxon>Lichtheimiaceae</taxon>
        <taxon>Circinella</taxon>
    </lineage>
</organism>
<comment type="caution">
    <text evidence="1">The sequence shown here is derived from an EMBL/GenBank/DDBJ whole genome shotgun (WGS) entry which is preliminary data.</text>
</comment>
<keyword evidence="2" id="KW-1185">Reference proteome</keyword>
<evidence type="ECO:0000313" key="1">
    <source>
        <dbReference type="EMBL" id="KAG2225704.1"/>
    </source>
</evidence>
<reference evidence="1 2" key="1">
    <citation type="submission" date="2020-12" db="EMBL/GenBank/DDBJ databases">
        <title>Metabolic potential, ecology and presence of endohyphal bacteria is reflected in genomic diversity of Mucoromycotina.</title>
        <authorList>
            <person name="Muszewska A."/>
            <person name="Okrasinska A."/>
            <person name="Steczkiewicz K."/>
            <person name="Drgas O."/>
            <person name="Orlowska M."/>
            <person name="Perlinska-Lenart U."/>
            <person name="Aleksandrzak-Piekarczyk T."/>
            <person name="Szatraj K."/>
            <person name="Zielenkiewicz U."/>
            <person name="Pilsyk S."/>
            <person name="Malc E."/>
            <person name="Mieczkowski P."/>
            <person name="Kruszewska J.S."/>
            <person name="Biernat P."/>
            <person name="Pawlowska J."/>
        </authorList>
    </citation>
    <scope>NUCLEOTIDE SEQUENCE [LARGE SCALE GENOMIC DNA]</scope>
    <source>
        <strain evidence="1 2">CBS 142.35</strain>
    </source>
</reference>
<sequence>MNTCEESVFDVINEHASNLEILGYNSDFAVEELNTKESQKTKGIQVLCTNDGGAVVPAGRIMPLIFKNHATLRDLSAVISPVTETELQKLYSTWPNFRLNNVKTLTTWMLLGIHEFLLQTIRYTTTLTNLSVLNVHNIDGLVNELLNLAPLSTFEIHHVNGTAGRASLVRLFEHYARVAEKTHSSLEFVVFRYCDPVSDNVLSTVTEIKTLHKSHYAV</sequence>
<protein>
    <submittedName>
        <fullName evidence="1">Uncharacterized protein</fullName>
    </submittedName>
</protein>
<dbReference type="EMBL" id="JAEPRB010000025">
    <property type="protein sequence ID" value="KAG2225704.1"/>
    <property type="molecule type" value="Genomic_DNA"/>
</dbReference>
<name>A0A8H7S8N8_9FUNG</name>
<proteinExistence type="predicted"/>
<dbReference type="AlphaFoldDB" id="A0A8H7S8N8"/>